<evidence type="ECO:0000256" key="4">
    <source>
        <dbReference type="ARBA" id="ARBA00029292"/>
    </source>
</evidence>
<dbReference type="GO" id="GO:0016853">
    <property type="term" value="F:isomerase activity"/>
    <property type="evidence" value="ECO:0007669"/>
    <property type="project" value="UniProtKB-KW"/>
</dbReference>
<dbReference type="OrthoDB" id="9779207at2"/>
<feature type="domain" description="SIS" evidence="5">
    <location>
        <begin position="219"/>
        <end position="369"/>
    </location>
</feature>
<dbReference type="EMBL" id="FQZB01000006">
    <property type="protein sequence ID" value="SHJ16731.1"/>
    <property type="molecule type" value="Genomic_DNA"/>
</dbReference>
<evidence type="ECO:0000256" key="3">
    <source>
        <dbReference type="ARBA" id="ARBA00022801"/>
    </source>
</evidence>
<dbReference type="PANTHER" id="PTHR32502">
    <property type="entry name" value="N-ACETYLGALACTOSAMINE PERMEASE II COMPONENT-RELATED"/>
    <property type="match status" value="1"/>
</dbReference>
<dbReference type="CDD" id="cd05008">
    <property type="entry name" value="SIS_GlmS_GlmD_1"/>
    <property type="match status" value="1"/>
</dbReference>
<keyword evidence="6" id="KW-0413">Isomerase</keyword>
<dbReference type="GO" id="GO:1901135">
    <property type="term" value="P:carbohydrate derivative metabolic process"/>
    <property type="evidence" value="ECO:0007669"/>
    <property type="project" value="InterPro"/>
</dbReference>
<dbReference type="PANTHER" id="PTHR32502:SF3">
    <property type="entry name" value="D-GALACTOSAMINE-6-PHOSPHATE DEAMINASE AGAS-RELATED"/>
    <property type="match status" value="1"/>
</dbReference>
<dbReference type="InterPro" id="IPR035466">
    <property type="entry name" value="GlmS/AgaS_SIS"/>
</dbReference>
<dbReference type="Proteomes" id="UP000184310">
    <property type="component" value="Unassembled WGS sequence"/>
</dbReference>
<evidence type="ECO:0000313" key="7">
    <source>
        <dbReference type="Proteomes" id="UP000184310"/>
    </source>
</evidence>
<dbReference type="GO" id="GO:0016787">
    <property type="term" value="F:hydrolase activity"/>
    <property type="evidence" value="ECO:0007669"/>
    <property type="project" value="UniProtKB-KW"/>
</dbReference>
<proteinExistence type="inferred from homology"/>
<sequence>MISGIDNNLIEALKCEYTATEINQQPRLWLETYKIIKENKEKIQNFFKDKLNKENIRIVLCGAGTSAFVGDTAAPYLSKLLNKRVEAVATTNVVSNPEQYIEKATPTIVVSFARSGNSPESVGTYDLFEQLSDDLYQVIITCNSEGELAKRARTKESNLLLLMPEESNDKSFAMTSSFSCMLLTTLLAFDIENIEKNYKKVEEVAKQGEKILSEQFNEMRDVMNFKSKRVVFLGSGSLMGLAREMALKNLELTSGNVISVHESVLGFRHGPKSIINNDTTVFILVSNDEYTYNYDKDLIKEIFTDEGEQKLVVLSYKDREELKYLSHKYVTLNGAEDLDDAYLALNYVLYAQLYALYSSIDLGISPDNPRPDGTVNRVVKGVTIHKFN</sequence>
<keyword evidence="2" id="KW-0677">Repeat</keyword>
<evidence type="ECO:0000313" key="6">
    <source>
        <dbReference type="EMBL" id="SHJ16731.1"/>
    </source>
</evidence>
<dbReference type="InterPro" id="IPR050303">
    <property type="entry name" value="GatZ_KbaZ_carbometab"/>
</dbReference>
<comment type="similarity">
    <text evidence="1">Belongs to the SIS family. AgaS subfamily.</text>
</comment>
<dbReference type="CDD" id="cd05010">
    <property type="entry name" value="SIS_AgaS_like"/>
    <property type="match status" value="1"/>
</dbReference>
<dbReference type="Gene3D" id="3.40.50.10490">
    <property type="entry name" value="Glucose-6-phosphate isomerase like protein, domain 1"/>
    <property type="match status" value="2"/>
</dbReference>
<name>A0A1M6H3F0_9CLOT</name>
<dbReference type="AlphaFoldDB" id="A0A1M6H3F0"/>
<dbReference type="STRING" id="1121302.SAMN02745163_01471"/>
<evidence type="ECO:0000256" key="1">
    <source>
        <dbReference type="ARBA" id="ARBA00007748"/>
    </source>
</evidence>
<accession>A0A1M6H3F0</accession>
<feature type="domain" description="SIS" evidence="5">
    <location>
        <begin position="47"/>
        <end position="199"/>
    </location>
</feature>
<dbReference type="RefSeq" id="WP_072986026.1">
    <property type="nucleotide sequence ID" value="NZ_FQZB01000006.1"/>
</dbReference>
<dbReference type="GO" id="GO:0097367">
    <property type="term" value="F:carbohydrate derivative binding"/>
    <property type="evidence" value="ECO:0007669"/>
    <property type="project" value="InterPro"/>
</dbReference>
<dbReference type="InterPro" id="IPR001347">
    <property type="entry name" value="SIS_dom"/>
</dbReference>
<comment type="catalytic activity">
    <reaction evidence="4">
        <text>D-galactosamine 6-phosphate + H2O = D-tagatopyranose 1-phosphate + NH4(+)</text>
        <dbReference type="Rhea" id="RHEA:47680"/>
        <dbReference type="ChEBI" id="CHEBI:15377"/>
        <dbReference type="ChEBI" id="CHEBI:28938"/>
        <dbReference type="ChEBI" id="CHEBI:71674"/>
        <dbReference type="ChEBI" id="CHEBI:138150"/>
    </reaction>
</comment>
<dbReference type="Pfam" id="PF01380">
    <property type="entry name" value="SIS"/>
    <property type="match status" value="2"/>
</dbReference>
<dbReference type="InterPro" id="IPR046348">
    <property type="entry name" value="SIS_dom_sf"/>
</dbReference>
<dbReference type="GO" id="GO:0009401">
    <property type="term" value="P:phosphoenolpyruvate-dependent sugar phosphotransferase system"/>
    <property type="evidence" value="ECO:0007669"/>
    <property type="project" value="TreeGrafter"/>
</dbReference>
<keyword evidence="3" id="KW-0378">Hydrolase</keyword>
<organism evidence="6 7">
    <name type="scientific">Clostridium cavendishii DSM 21758</name>
    <dbReference type="NCBI Taxonomy" id="1121302"/>
    <lineage>
        <taxon>Bacteria</taxon>
        <taxon>Bacillati</taxon>
        <taxon>Bacillota</taxon>
        <taxon>Clostridia</taxon>
        <taxon>Eubacteriales</taxon>
        <taxon>Clostridiaceae</taxon>
        <taxon>Clostridium</taxon>
    </lineage>
</organism>
<reference evidence="6 7" key="1">
    <citation type="submission" date="2016-11" db="EMBL/GenBank/DDBJ databases">
        <authorList>
            <person name="Jaros S."/>
            <person name="Januszkiewicz K."/>
            <person name="Wedrychowicz H."/>
        </authorList>
    </citation>
    <scope>NUCLEOTIDE SEQUENCE [LARGE SCALE GENOMIC DNA]</scope>
    <source>
        <strain evidence="6 7">DSM 21758</strain>
    </source>
</reference>
<dbReference type="PROSITE" id="PS51464">
    <property type="entry name" value="SIS"/>
    <property type="match status" value="2"/>
</dbReference>
<keyword evidence="7" id="KW-1185">Reference proteome</keyword>
<protein>
    <submittedName>
        <fullName evidence="6">Galactosamine 6-phosphate isomerase AgaS</fullName>
    </submittedName>
</protein>
<dbReference type="SUPFAM" id="SSF53697">
    <property type="entry name" value="SIS domain"/>
    <property type="match status" value="1"/>
</dbReference>
<gene>
    <name evidence="6" type="ORF">SAMN02745163_01471</name>
</gene>
<dbReference type="GO" id="GO:0005886">
    <property type="term" value="C:plasma membrane"/>
    <property type="evidence" value="ECO:0007669"/>
    <property type="project" value="TreeGrafter"/>
</dbReference>
<evidence type="ECO:0000259" key="5">
    <source>
        <dbReference type="PROSITE" id="PS51464"/>
    </source>
</evidence>
<dbReference type="InterPro" id="IPR035464">
    <property type="entry name" value="SIS_AgaS"/>
</dbReference>
<evidence type="ECO:0000256" key="2">
    <source>
        <dbReference type="ARBA" id="ARBA00022737"/>
    </source>
</evidence>